<dbReference type="InterPro" id="IPR006935">
    <property type="entry name" value="Helicase/UvrB_N"/>
</dbReference>
<dbReference type="RefSeq" id="YP_008003892.1">
    <property type="nucleotide sequence ID" value="NC_021247.1"/>
</dbReference>
<evidence type="ECO:0000259" key="13">
    <source>
        <dbReference type="PROSITE" id="PS51192"/>
    </source>
</evidence>
<keyword evidence="7" id="KW-0378">Hydrolase</keyword>
<evidence type="ECO:0000256" key="9">
    <source>
        <dbReference type="ARBA" id="ARBA00022844"/>
    </source>
</evidence>
<evidence type="ECO:0000256" key="10">
    <source>
        <dbReference type="ARBA" id="ARBA00023163"/>
    </source>
</evidence>
<evidence type="ECO:0000256" key="4">
    <source>
        <dbReference type="ARBA" id="ARBA00022737"/>
    </source>
</evidence>
<dbReference type="PROSITE" id="PS51873">
    <property type="entry name" value="TRIAD"/>
    <property type="match status" value="1"/>
</dbReference>
<keyword evidence="9" id="KW-0946">Virion</keyword>
<evidence type="ECO:0000256" key="6">
    <source>
        <dbReference type="ARBA" id="ARBA00022786"/>
    </source>
</evidence>
<dbReference type="GO" id="GO:0044423">
    <property type="term" value="C:virion component"/>
    <property type="evidence" value="ECO:0007669"/>
    <property type="project" value="UniProtKB-KW"/>
</dbReference>
<organism evidence="15 16">
    <name type="scientific">Adoxophyes honmai entomopoxvirus 'L'</name>
    <dbReference type="NCBI Taxonomy" id="1293540"/>
    <lineage>
        <taxon>Viruses</taxon>
        <taxon>Varidnaviria</taxon>
        <taxon>Bamfordvirae</taxon>
        <taxon>Nucleocytoviricota</taxon>
        <taxon>Pokkesviricetes</taxon>
        <taxon>Chitovirales</taxon>
        <taxon>Poxviridae</taxon>
        <taxon>Entomopoxvirinae</taxon>
        <taxon>Betaentomopoxvirus</taxon>
        <taxon>Betaentomopoxvirus ahonmai</taxon>
    </lineage>
</organism>
<name>A0A916KPE8_9POXV</name>
<gene>
    <name evidence="15" type="ORF">AHEV_069</name>
</gene>
<keyword evidence="6" id="KW-0833">Ubl conjugation pathway</keyword>
<keyword evidence="2" id="KW-0808">Transferase</keyword>
<feature type="domain" description="RING-type" evidence="14">
    <location>
        <begin position="1"/>
        <end position="223"/>
    </location>
</feature>
<dbReference type="InterPro" id="IPR001841">
    <property type="entry name" value="Znf_RING"/>
</dbReference>
<protein>
    <submittedName>
        <fullName evidence="15">NTPase/helicase</fullName>
    </submittedName>
</protein>
<evidence type="ECO:0000256" key="1">
    <source>
        <dbReference type="ARBA" id="ARBA00004328"/>
    </source>
</evidence>
<dbReference type="EMBL" id="HF679131">
    <property type="protein sequence ID" value="CCU55390.1"/>
    <property type="molecule type" value="Genomic_DNA"/>
</dbReference>
<comment type="subcellular location">
    <subcellularLocation>
        <location evidence="1">Virion</location>
    </subcellularLocation>
</comment>
<dbReference type="PROSITE" id="PS50089">
    <property type="entry name" value="ZF_RING_2"/>
    <property type="match status" value="1"/>
</dbReference>
<dbReference type="GeneID" id="15613998"/>
<keyword evidence="4" id="KW-0677">Repeat</keyword>
<dbReference type="InterPro" id="IPR044066">
    <property type="entry name" value="TRIAD_supradom"/>
</dbReference>
<dbReference type="Pfam" id="PF04851">
    <property type="entry name" value="ResIII"/>
    <property type="match status" value="1"/>
</dbReference>
<dbReference type="PROSITE" id="PS51192">
    <property type="entry name" value="HELICASE_ATP_BIND_1"/>
    <property type="match status" value="1"/>
</dbReference>
<evidence type="ECO:0000256" key="5">
    <source>
        <dbReference type="ARBA" id="ARBA00022771"/>
    </source>
</evidence>
<evidence type="ECO:0000313" key="16">
    <source>
        <dbReference type="Proteomes" id="UP000792575"/>
    </source>
</evidence>
<keyword evidence="16" id="KW-1185">Reference proteome</keyword>
<evidence type="ECO:0000256" key="11">
    <source>
        <dbReference type="PROSITE-ProRule" id="PRU00175"/>
    </source>
</evidence>
<accession>A0A916KPE8</accession>
<dbReference type="InterPro" id="IPR027417">
    <property type="entry name" value="P-loop_NTPase"/>
</dbReference>
<keyword evidence="8" id="KW-0862">Zinc</keyword>
<evidence type="ECO:0000259" key="14">
    <source>
        <dbReference type="PROSITE" id="PS51873"/>
    </source>
</evidence>
<evidence type="ECO:0000256" key="2">
    <source>
        <dbReference type="ARBA" id="ARBA00022679"/>
    </source>
</evidence>
<dbReference type="Proteomes" id="UP000792575">
    <property type="component" value="Genome"/>
</dbReference>
<reference evidence="15" key="1">
    <citation type="journal article" date="2013" name="J. Virol.">
        <title>New Insights into the Evolution of Entomopoxvirinae from the Complete Genome Sequences of Four Entomopoxviruses Infecting Adoxophyes honmai, Choristoneura biennis, Choristoneura rosaceana, and Mythimna separata.</title>
        <authorList>
            <person name="Theze J."/>
            <person name="Takatsuka J."/>
            <person name="Li Z."/>
            <person name="Gallais J."/>
            <person name="Doucet D."/>
            <person name="Arif B."/>
            <person name="Nakai M."/>
            <person name="Herniou E.A."/>
        </authorList>
    </citation>
    <scope>NUCLEOTIDE SEQUENCE</scope>
    <source>
        <strain evidence="15">Tokyo</strain>
    </source>
</reference>
<proteinExistence type="predicted"/>
<dbReference type="Gene3D" id="3.40.50.300">
    <property type="entry name" value="P-loop containing nucleotide triphosphate hydrolases"/>
    <property type="match status" value="2"/>
</dbReference>
<dbReference type="GO" id="GO:0016787">
    <property type="term" value="F:hydrolase activity"/>
    <property type="evidence" value="ECO:0007669"/>
    <property type="project" value="UniProtKB-KW"/>
</dbReference>
<dbReference type="InterPro" id="IPR014001">
    <property type="entry name" value="Helicase_ATP-bd"/>
</dbReference>
<evidence type="ECO:0000256" key="8">
    <source>
        <dbReference type="ARBA" id="ARBA00022833"/>
    </source>
</evidence>
<keyword evidence="3" id="KW-0479">Metal-binding</keyword>
<evidence type="ECO:0000313" key="15">
    <source>
        <dbReference type="EMBL" id="CCU55390.1"/>
    </source>
</evidence>
<dbReference type="SMART" id="SM00487">
    <property type="entry name" value="DEXDc"/>
    <property type="match status" value="1"/>
</dbReference>
<evidence type="ECO:0000259" key="12">
    <source>
        <dbReference type="PROSITE" id="PS50089"/>
    </source>
</evidence>
<feature type="domain" description="Helicase ATP-binding" evidence="13">
    <location>
        <begin position="370"/>
        <end position="537"/>
    </location>
</feature>
<evidence type="ECO:0000256" key="7">
    <source>
        <dbReference type="ARBA" id="ARBA00022801"/>
    </source>
</evidence>
<feature type="domain" description="RING-type" evidence="12">
    <location>
        <begin position="3"/>
        <end position="42"/>
    </location>
</feature>
<dbReference type="GO" id="GO:0005524">
    <property type="term" value="F:ATP binding"/>
    <property type="evidence" value="ECO:0007669"/>
    <property type="project" value="InterPro"/>
</dbReference>
<dbReference type="SUPFAM" id="SSF57850">
    <property type="entry name" value="RING/U-box"/>
    <property type="match status" value="1"/>
</dbReference>
<keyword evidence="10" id="KW-0804">Transcription</keyword>
<evidence type="ECO:0000256" key="3">
    <source>
        <dbReference type="ARBA" id="ARBA00022723"/>
    </source>
</evidence>
<dbReference type="SUPFAM" id="SSF52540">
    <property type="entry name" value="P-loop containing nucleoside triphosphate hydrolases"/>
    <property type="match status" value="2"/>
</dbReference>
<dbReference type="GO" id="GO:0016740">
    <property type="term" value="F:transferase activity"/>
    <property type="evidence" value="ECO:0007669"/>
    <property type="project" value="UniProtKB-KW"/>
</dbReference>
<dbReference type="GO" id="GO:0008270">
    <property type="term" value="F:zinc ion binding"/>
    <property type="evidence" value="ECO:0007669"/>
    <property type="project" value="UniProtKB-KW"/>
</dbReference>
<sequence length="869" mass="102617">MNCNICYNNIDKSIIYKCLECDEIQCFKCIISYEKFRCMFCENDINSTSINEIFKYNKKSINLYKTYYVDSRINNKNPESISLYDITKQNKLLIRWGTQIKVNKNFKINIENILSYCPRKYCKGMISKQDKKCPFCNIIICEFCLEEYYQDHSCDANILKNMQEIKKDSKNCPNCFNIIFKSSGCDDMVCTGCGIFFSWRTMKITKNTSNHHYDRYIKSKEKNERANNPNIIYQNNQINHFILNNIIPNISKLRNKIIEIECDYYNNIKDKHKFINKLYNTYKKLDYNIYINEKSLPDMDMIDFKSMLEYYDENNITLSEIYIVKYNKIIKFNKNSTKTITKIKPIELSTNMNGIQLLDISQEIHANAIYNILTKYKSAFDCSLPGSGKTYVGLYCAKKLNIKNIIVLCPAALVKKWEEIIKEYNNYNKFNYIVISTSKLYVPKYKNSNEYLIRNEVFNRYSTTIKYDLTEDMKNRLNNNSMIIIDETHTIRNNGVIFKSIISIVNYTNCYKLNISATPVEKYNQLRNVIKKLGILTYNNDLFRLDDEYLNIIKLCDIESITEYFNNVILKTYDYKHNIDYKILKPRKNVNILYNYLNNKIPAAYINYILKNYNKLDLVFLSELIFYCIKYQSNNVNYTKNINLYLCKYKLSEKEEHLIKLAYTHIDAENANNMIETNSIITKGLMQIETALINKISNIVSYIANNTTKAKIVIAINYNDVIEDLKNILCQKYANIKIINGKIINKHDIINVFQKNNTDIRILIVNPTALNVGVDLDDKYGNFKRFVIYFPSMTSVNLYQFIFRFKRLDSKSDPIIHIVNSNYKVIESIYAKSGNQKNIFNTKIKLLNEINTWNENYENMNNIIKYLNN</sequence>
<dbReference type="GO" id="GO:0003677">
    <property type="term" value="F:DNA binding"/>
    <property type="evidence" value="ECO:0007669"/>
    <property type="project" value="InterPro"/>
</dbReference>
<dbReference type="OrthoDB" id="4090at10239"/>
<keyword evidence="5 11" id="KW-0863">Zinc-finger</keyword>
<dbReference type="Gene3D" id="1.20.120.1750">
    <property type="match status" value="1"/>
</dbReference>
<dbReference type="KEGG" id="vg:15613998"/>